<dbReference type="Proteomes" id="UP001638806">
    <property type="component" value="Unassembled WGS sequence"/>
</dbReference>
<gene>
    <name evidence="1" type="ORF">ACCO45_008542</name>
</gene>
<dbReference type="EMBL" id="JBGNUJ010000007">
    <property type="protein sequence ID" value="KAL3957964.1"/>
    <property type="molecule type" value="Genomic_DNA"/>
</dbReference>
<proteinExistence type="predicted"/>
<reference evidence="1" key="1">
    <citation type="submission" date="2024-12" db="EMBL/GenBank/DDBJ databases">
        <title>Comparative genomics and development of molecular markers within Purpureocillium lilacinum and among Purpureocillium species.</title>
        <authorList>
            <person name="Yeh Z.-Y."/>
            <person name="Ni N.-T."/>
            <person name="Lo P.-H."/>
            <person name="Mushyakhwo K."/>
            <person name="Lin C.-F."/>
            <person name="Nai Y.-S."/>
        </authorList>
    </citation>
    <scope>NUCLEOTIDE SEQUENCE</scope>
    <source>
        <strain evidence="1">NCHU-NPUST-175</strain>
    </source>
</reference>
<comment type="caution">
    <text evidence="1">The sequence shown here is derived from an EMBL/GenBank/DDBJ whole genome shotgun (WGS) entry which is preliminary data.</text>
</comment>
<accession>A0ACC4DNU6</accession>
<evidence type="ECO:0000313" key="2">
    <source>
        <dbReference type="Proteomes" id="UP001638806"/>
    </source>
</evidence>
<name>A0ACC4DNU6_PURLI</name>
<keyword evidence="2" id="KW-1185">Reference proteome</keyword>
<evidence type="ECO:0000313" key="1">
    <source>
        <dbReference type="EMBL" id="KAL3957964.1"/>
    </source>
</evidence>
<organism evidence="1 2">
    <name type="scientific">Purpureocillium lilacinum</name>
    <name type="common">Paecilomyces lilacinus</name>
    <dbReference type="NCBI Taxonomy" id="33203"/>
    <lineage>
        <taxon>Eukaryota</taxon>
        <taxon>Fungi</taxon>
        <taxon>Dikarya</taxon>
        <taxon>Ascomycota</taxon>
        <taxon>Pezizomycotina</taxon>
        <taxon>Sordariomycetes</taxon>
        <taxon>Hypocreomycetidae</taxon>
        <taxon>Hypocreales</taxon>
        <taxon>Ophiocordycipitaceae</taxon>
        <taxon>Purpureocillium</taxon>
    </lineage>
</organism>
<protein>
    <submittedName>
        <fullName evidence="1">Uncharacterized protein</fullName>
    </submittedName>
</protein>
<sequence length="74" mass="7873">MPGCAAEETRPDVLVAREHSCGSNSSNIKTVDLGAQRHRRRLVDGAVACTLHGICPSGISNQARHTRLMHGTPA</sequence>